<dbReference type="PROSITE" id="PS51257">
    <property type="entry name" value="PROKAR_LIPOPROTEIN"/>
    <property type="match status" value="1"/>
</dbReference>
<organism evidence="3 4">
    <name type="scientific">Comamonas guangdongensis</name>
    <dbReference type="NCBI Taxonomy" id="510515"/>
    <lineage>
        <taxon>Bacteria</taxon>
        <taxon>Pseudomonadati</taxon>
        <taxon>Pseudomonadota</taxon>
        <taxon>Betaproteobacteria</taxon>
        <taxon>Burkholderiales</taxon>
        <taxon>Comamonadaceae</taxon>
        <taxon>Comamonas</taxon>
    </lineage>
</organism>
<keyword evidence="1" id="KW-0812">Transmembrane</keyword>
<name>A0ABV3ZZG6_9BURK</name>
<comment type="caution">
    <text evidence="3">The sequence shown here is derived from an EMBL/GenBank/DDBJ whole genome shotgun (WGS) entry which is preliminary data.</text>
</comment>
<dbReference type="Pfam" id="PF21742">
    <property type="entry name" value="DUF6868"/>
    <property type="match status" value="1"/>
</dbReference>
<evidence type="ECO:0000256" key="1">
    <source>
        <dbReference type="SAM" id="Phobius"/>
    </source>
</evidence>
<dbReference type="RefSeq" id="WP_369340113.1">
    <property type="nucleotide sequence ID" value="NZ_JBFYGN010000029.1"/>
</dbReference>
<keyword evidence="4" id="KW-1185">Reference proteome</keyword>
<sequence length="82" mass="9517">MTLDFLRRALLVSLLFNYAVLIAWFLAFSCARSWMRSLHGRWFRLSDSDFDAMHYGGMTLYKVGILLFNLAPLVALWLLRGS</sequence>
<feature type="transmembrane region" description="Helical" evidence="1">
    <location>
        <begin position="12"/>
        <end position="35"/>
    </location>
</feature>
<proteinExistence type="predicted"/>
<evidence type="ECO:0000259" key="2">
    <source>
        <dbReference type="Pfam" id="PF21742"/>
    </source>
</evidence>
<gene>
    <name evidence="3" type="ORF">AB6724_19060</name>
</gene>
<keyword evidence="1" id="KW-1133">Transmembrane helix</keyword>
<keyword evidence="1" id="KW-0472">Membrane</keyword>
<protein>
    <submittedName>
        <fullName evidence="3">DUF6868 family protein</fullName>
    </submittedName>
</protein>
<evidence type="ECO:0000313" key="3">
    <source>
        <dbReference type="EMBL" id="MEX8194937.1"/>
    </source>
</evidence>
<reference evidence="3 4" key="1">
    <citation type="journal article" date="2013" name="Int. J. Syst. Evol. Microbiol.">
        <title>Comamonas guangdongensis sp. nov., isolated from subterranean forest sediment, and emended description of the genus Comamonas.</title>
        <authorList>
            <person name="Zhang J."/>
            <person name="Wang Y."/>
            <person name="Zhou S."/>
            <person name="Wu C."/>
            <person name="He J."/>
            <person name="Li F."/>
        </authorList>
    </citation>
    <scope>NUCLEOTIDE SEQUENCE [LARGE SCALE GENOMIC DNA]</scope>
    <source>
        <strain evidence="3 4">CCTCC AB2011133</strain>
    </source>
</reference>
<feature type="domain" description="DUF6868" evidence="2">
    <location>
        <begin position="1"/>
        <end position="79"/>
    </location>
</feature>
<dbReference type="InterPro" id="IPR049220">
    <property type="entry name" value="DUF6868"/>
</dbReference>
<evidence type="ECO:0000313" key="4">
    <source>
        <dbReference type="Proteomes" id="UP001561046"/>
    </source>
</evidence>
<dbReference type="EMBL" id="JBFYGN010000029">
    <property type="protein sequence ID" value="MEX8194937.1"/>
    <property type="molecule type" value="Genomic_DNA"/>
</dbReference>
<accession>A0ABV3ZZG6</accession>
<dbReference type="Proteomes" id="UP001561046">
    <property type="component" value="Unassembled WGS sequence"/>
</dbReference>
<feature type="transmembrane region" description="Helical" evidence="1">
    <location>
        <begin position="55"/>
        <end position="79"/>
    </location>
</feature>